<evidence type="ECO:0000256" key="4">
    <source>
        <dbReference type="ARBA" id="ARBA00023002"/>
    </source>
</evidence>
<dbReference type="EMBL" id="QMEY01000005">
    <property type="protein sequence ID" value="RBQ19363.1"/>
    <property type="molecule type" value="Genomic_DNA"/>
</dbReference>
<dbReference type="GO" id="GO:0071949">
    <property type="term" value="F:FAD binding"/>
    <property type="evidence" value="ECO:0007669"/>
    <property type="project" value="InterPro"/>
</dbReference>
<evidence type="ECO:0000256" key="2">
    <source>
        <dbReference type="ARBA" id="ARBA00022630"/>
    </source>
</evidence>
<dbReference type="PANTHER" id="PTHR13789">
    <property type="entry name" value="MONOOXYGENASE"/>
    <property type="match status" value="1"/>
</dbReference>
<proteinExistence type="predicted"/>
<reference evidence="8 9" key="1">
    <citation type="submission" date="2018-06" db="EMBL/GenBank/DDBJ databases">
        <title>Sphaerisporangium craniellae sp. nov., isolated from a marine sponge in the South China Sea.</title>
        <authorList>
            <person name="Li L."/>
        </authorList>
    </citation>
    <scope>NUCLEOTIDE SEQUENCE [LARGE SCALE GENOMIC DNA]</scope>
    <source>
        <strain evidence="8 9">LHW63015</strain>
    </source>
</reference>
<dbReference type="AlphaFoldDB" id="A0A366M0Q0"/>
<feature type="transmembrane region" description="Helical" evidence="6">
    <location>
        <begin position="100"/>
        <end position="122"/>
    </location>
</feature>
<evidence type="ECO:0000259" key="7">
    <source>
        <dbReference type="Pfam" id="PF01494"/>
    </source>
</evidence>
<keyword evidence="6" id="KW-0812">Transmembrane</keyword>
<sequence length="133" mass="13872">MKVIIVGGGIGRLATAVAFHQRGCQVEVLERAAEFTEVGAGLTIQPNGLRALDALGLGERLRAAAVLAVPWLGMVGALLFPGSAAYGPEFAGRTVFVLGLHGQVFMAVVLLLALLAATAATLRRPVDSARRWI</sequence>
<evidence type="ECO:0000256" key="3">
    <source>
        <dbReference type="ARBA" id="ARBA00022827"/>
    </source>
</evidence>
<keyword evidence="4" id="KW-0560">Oxidoreductase</keyword>
<evidence type="ECO:0000256" key="6">
    <source>
        <dbReference type="SAM" id="Phobius"/>
    </source>
</evidence>
<dbReference type="OrthoDB" id="122427at2"/>
<organism evidence="8 9">
    <name type="scientific">Spongiactinospora rosea</name>
    <dbReference type="NCBI Taxonomy" id="2248750"/>
    <lineage>
        <taxon>Bacteria</taxon>
        <taxon>Bacillati</taxon>
        <taxon>Actinomycetota</taxon>
        <taxon>Actinomycetes</taxon>
        <taxon>Streptosporangiales</taxon>
        <taxon>Streptosporangiaceae</taxon>
        <taxon>Spongiactinospora</taxon>
    </lineage>
</organism>
<dbReference type="SUPFAM" id="SSF51905">
    <property type="entry name" value="FAD/NAD(P)-binding domain"/>
    <property type="match status" value="1"/>
</dbReference>
<keyword evidence="2" id="KW-0285">Flavoprotein</keyword>
<protein>
    <recommendedName>
        <fullName evidence="7">FAD-binding domain-containing protein</fullName>
    </recommendedName>
</protein>
<name>A0A366M0Q0_9ACTN</name>
<dbReference type="Gene3D" id="3.50.50.60">
    <property type="entry name" value="FAD/NAD(P)-binding domain"/>
    <property type="match status" value="1"/>
</dbReference>
<evidence type="ECO:0000256" key="1">
    <source>
        <dbReference type="ARBA" id="ARBA00001974"/>
    </source>
</evidence>
<comment type="cofactor">
    <cofactor evidence="1">
        <name>FAD</name>
        <dbReference type="ChEBI" id="CHEBI:57692"/>
    </cofactor>
</comment>
<keyword evidence="6" id="KW-0472">Membrane</keyword>
<dbReference type="InterPro" id="IPR036188">
    <property type="entry name" value="FAD/NAD-bd_sf"/>
</dbReference>
<comment type="caution">
    <text evidence="8">The sequence shown here is derived from an EMBL/GenBank/DDBJ whole genome shotgun (WGS) entry which is preliminary data.</text>
</comment>
<keyword evidence="5" id="KW-0503">Monooxygenase</keyword>
<dbReference type="GO" id="GO:0004497">
    <property type="term" value="F:monooxygenase activity"/>
    <property type="evidence" value="ECO:0007669"/>
    <property type="project" value="UniProtKB-KW"/>
</dbReference>
<dbReference type="InterPro" id="IPR002938">
    <property type="entry name" value="FAD-bd"/>
</dbReference>
<dbReference type="Pfam" id="PF01494">
    <property type="entry name" value="FAD_binding_3"/>
    <property type="match status" value="1"/>
</dbReference>
<keyword evidence="3" id="KW-0274">FAD</keyword>
<dbReference type="PANTHER" id="PTHR13789:SF318">
    <property type="entry name" value="GERANYLGERANYL DIPHOSPHATE REDUCTASE"/>
    <property type="match status" value="1"/>
</dbReference>
<keyword evidence="6" id="KW-1133">Transmembrane helix</keyword>
<evidence type="ECO:0000313" key="9">
    <source>
        <dbReference type="Proteomes" id="UP000253303"/>
    </source>
</evidence>
<dbReference type="Proteomes" id="UP000253303">
    <property type="component" value="Unassembled WGS sequence"/>
</dbReference>
<evidence type="ECO:0000256" key="5">
    <source>
        <dbReference type="ARBA" id="ARBA00023033"/>
    </source>
</evidence>
<feature type="transmembrane region" description="Helical" evidence="6">
    <location>
        <begin position="61"/>
        <end position="80"/>
    </location>
</feature>
<feature type="domain" description="FAD-binding" evidence="7">
    <location>
        <begin position="2"/>
        <end position="66"/>
    </location>
</feature>
<evidence type="ECO:0000313" key="8">
    <source>
        <dbReference type="EMBL" id="RBQ19363.1"/>
    </source>
</evidence>
<keyword evidence="9" id="KW-1185">Reference proteome</keyword>
<dbReference type="RefSeq" id="WP_113981424.1">
    <property type="nucleotide sequence ID" value="NZ_QMEY01000005.1"/>
</dbReference>
<dbReference type="InterPro" id="IPR050493">
    <property type="entry name" value="FAD-dep_Monooxygenase_BioMet"/>
</dbReference>
<gene>
    <name evidence="8" type="ORF">DP939_15685</name>
</gene>
<accession>A0A366M0Q0</accession>